<dbReference type="Pfam" id="PF14890">
    <property type="entry name" value="Intein_splicing"/>
    <property type="match status" value="1"/>
</dbReference>
<dbReference type="PROSITE" id="PS50818">
    <property type="entry name" value="INTEIN_C_TER"/>
    <property type="match status" value="1"/>
</dbReference>
<dbReference type="Gene3D" id="3.20.70.20">
    <property type="match status" value="1"/>
</dbReference>
<dbReference type="InterPro" id="IPR000788">
    <property type="entry name" value="RNR_lg_C"/>
</dbReference>
<dbReference type="Gene3D" id="3.10.28.10">
    <property type="entry name" value="Homing endonucleases"/>
    <property type="match status" value="1"/>
</dbReference>
<evidence type="ECO:0000256" key="3">
    <source>
        <dbReference type="ARBA" id="ARBA00022813"/>
    </source>
</evidence>
<comment type="caution">
    <text evidence="8">The sequence shown here is derived from an EMBL/GenBank/DDBJ whole genome shotgun (WGS) entry which is preliminary data.</text>
</comment>
<dbReference type="InterPro" id="IPR036844">
    <property type="entry name" value="Hint_dom_sf"/>
</dbReference>
<dbReference type="InterPro" id="IPR027434">
    <property type="entry name" value="Homing_endonucl"/>
</dbReference>
<dbReference type="PRINTS" id="PR00379">
    <property type="entry name" value="INTEIN"/>
</dbReference>
<dbReference type="Gene3D" id="2.170.16.10">
    <property type="entry name" value="Hedgehog/Intein (Hint) domain"/>
    <property type="match status" value="2"/>
</dbReference>
<protein>
    <recommendedName>
        <fullName evidence="7">DOD-type homing endonuclease domain-containing protein</fullName>
    </recommendedName>
</protein>
<dbReference type="PROSITE" id="PS50819">
    <property type="entry name" value="INTEIN_ENDONUCLEASE"/>
    <property type="match status" value="1"/>
</dbReference>
<dbReference type="SUPFAM" id="SSF51998">
    <property type="entry name" value="PFL-like glycyl radical enzymes"/>
    <property type="match status" value="1"/>
</dbReference>
<dbReference type="GO" id="GO:0031419">
    <property type="term" value="F:cobalamin binding"/>
    <property type="evidence" value="ECO:0007669"/>
    <property type="project" value="UniProtKB-KW"/>
</dbReference>
<organism evidence="8">
    <name type="scientific">marine sediment metagenome</name>
    <dbReference type="NCBI Taxonomy" id="412755"/>
    <lineage>
        <taxon>unclassified sequences</taxon>
        <taxon>metagenomes</taxon>
        <taxon>ecological metagenomes</taxon>
    </lineage>
</organism>
<evidence type="ECO:0000256" key="6">
    <source>
        <dbReference type="ARBA" id="ARBA00023285"/>
    </source>
</evidence>
<feature type="domain" description="DOD-type homing endonuclease" evidence="7">
    <location>
        <begin position="649"/>
        <end position="783"/>
    </location>
</feature>
<keyword evidence="4" id="KW-0651">Protein splicing</keyword>
<dbReference type="PRINTS" id="PR01183">
    <property type="entry name" value="RIBORDTASEM1"/>
</dbReference>
<evidence type="ECO:0000313" key="8">
    <source>
        <dbReference type="EMBL" id="KKN00418.1"/>
    </source>
</evidence>
<dbReference type="Pfam" id="PF02867">
    <property type="entry name" value="Ribonuc_red_lgC"/>
    <property type="match status" value="1"/>
</dbReference>
<evidence type="ECO:0000259" key="7">
    <source>
        <dbReference type="PROSITE" id="PS50819"/>
    </source>
</evidence>
<dbReference type="NCBIfam" id="TIGR01443">
    <property type="entry name" value="intein_Cterm"/>
    <property type="match status" value="1"/>
</dbReference>
<dbReference type="PANTHER" id="PTHR43371:SF1">
    <property type="entry name" value="RIBONUCLEOSIDE-DIPHOSPHATE REDUCTASE"/>
    <property type="match status" value="1"/>
</dbReference>
<dbReference type="PROSITE" id="PS50817">
    <property type="entry name" value="INTEIN_N_TER"/>
    <property type="match status" value="1"/>
</dbReference>
<accession>A0A0F9Q4W1</accession>
<keyword evidence="3" id="KW-0068">Autocatalytic cleavage</keyword>
<dbReference type="PANTHER" id="PTHR43371">
    <property type="entry name" value="VITAMIN B12-DEPENDENT RIBONUCLEOTIDE REDUCTASE"/>
    <property type="match status" value="1"/>
</dbReference>
<dbReference type="Pfam" id="PF14528">
    <property type="entry name" value="LAGLIDADG_3"/>
    <property type="match status" value="1"/>
</dbReference>
<feature type="non-terminal residue" evidence="8">
    <location>
        <position position="917"/>
    </location>
</feature>
<dbReference type="EMBL" id="LAZR01005378">
    <property type="protein sequence ID" value="KKN00418.1"/>
    <property type="molecule type" value="Genomic_DNA"/>
</dbReference>
<dbReference type="GO" id="GO:0016539">
    <property type="term" value="P:intein-mediated protein splicing"/>
    <property type="evidence" value="ECO:0007669"/>
    <property type="project" value="InterPro"/>
</dbReference>
<dbReference type="InterPro" id="IPR004860">
    <property type="entry name" value="LAGLIDADG_dom"/>
</dbReference>
<dbReference type="InterPro" id="IPR030934">
    <property type="entry name" value="Intein_C"/>
</dbReference>
<dbReference type="AlphaFoldDB" id="A0A0F9Q4W1"/>
<keyword evidence="6" id="KW-0170">Cobalt</keyword>
<evidence type="ECO:0000256" key="5">
    <source>
        <dbReference type="ARBA" id="ARBA00023002"/>
    </source>
</evidence>
<name>A0A0F9Q4W1_9ZZZZ</name>
<dbReference type="InterPro" id="IPR006141">
    <property type="entry name" value="Intein_N"/>
</dbReference>
<reference evidence="8" key="1">
    <citation type="journal article" date="2015" name="Nature">
        <title>Complex archaea that bridge the gap between prokaryotes and eukaryotes.</title>
        <authorList>
            <person name="Spang A."/>
            <person name="Saw J.H."/>
            <person name="Jorgensen S.L."/>
            <person name="Zaremba-Niedzwiedzka K."/>
            <person name="Martijn J."/>
            <person name="Lind A.E."/>
            <person name="van Eijk R."/>
            <person name="Schleper C."/>
            <person name="Guy L."/>
            <person name="Ettema T.J."/>
        </authorList>
    </citation>
    <scope>NUCLEOTIDE SEQUENCE</scope>
</reference>
<evidence type="ECO:0000256" key="4">
    <source>
        <dbReference type="ARBA" id="ARBA00023000"/>
    </source>
</evidence>
<keyword evidence="5" id="KW-0560">Oxidoreductase</keyword>
<gene>
    <name evidence="8" type="ORF">LCGC14_1138060</name>
</gene>
<dbReference type="GO" id="GO:0004748">
    <property type="term" value="F:ribonucleoside-diphosphate reductase activity, thioredoxin disulfide as acceptor"/>
    <property type="evidence" value="ECO:0007669"/>
    <property type="project" value="TreeGrafter"/>
</dbReference>
<dbReference type="InterPro" id="IPR004042">
    <property type="entry name" value="Intein_endonuc_central"/>
</dbReference>
<sequence>MQLNDQYFLNPAHLELARARYFLKNENGQPEEEDIDEVFCRTVNHIYKNDPENKEEALELRREKKIIDAGRPLAQAGTKTKNLLNCFVIGFEDDTREAISELKRKHFNIQALGGGTGINFSILRPHGSVCKSTQSRSSGATGFITDFSYQSSNISQGGNRSGANMGILEDWHPDLFEFITKKSKSNWENIRKFATVHNEDGFSYFQWLQPYQWQMFNVSVFVSDKLMQSVVNGGKDPWVLSWNDEPWHLWDFEMPVGPATGEKYMHKITVVAANEDMAWYKASAEIPYFNNNDLKLVKDPYDITTGEWFSMICKNAWEDGCPGIVFVDSARRYHNAEYFNPIESCNPCAEQMLPRNSVCCLASLILPTFFVDGEFLWDEFERAIRQAVRGLDNIISINKTGERDIDENSLNERRIGLGTTGVAELLIIMKLKYSSQKGRNFVAKILEFLRDKAYEASIELAKELGSFPAYEYKGFSQSEFFKTLPENIQNLIRRHGIRNVTILTQAPVGCQSPDTLVLTDSGILELGEMIDINGSQWQNHNYNITQDIGSNRKSTKGFVNGVHKTKKINMYSGLDLESTYNHKYRVLDLLEQEYMWKRADDLKVGDLLAVKIGGYTNTKNTVLDNNINFHFNTNHICLPDRMSVPFARFLGVYFADGSNHKKGIRIAFNSKDKNRIKYYETLISNIFGLNELYKENNKRGCTSIYINSRPLLEFLYKNKLNKQKSHKVEIPMAVRSSSYKVLSAFIEGYYDGDGSETSYNRYIDTVSEKMAKQLAICQRALGVNVRIEKHDNVKGSFGNRTKYRIKTIGFGSLDFDTNKNRYVGKNRRRCARLARAIDKSIFFDEIVSIENSKSLTLDIEVPKTHTYISNSIVSHNTTGTMVGFATGCEPYFAMCFLRNSRVGSFQDGSPAFIAWLS</sequence>
<evidence type="ECO:0000256" key="2">
    <source>
        <dbReference type="ARBA" id="ARBA00022628"/>
    </source>
</evidence>
<dbReference type="InterPro" id="IPR006142">
    <property type="entry name" value="INTEIN"/>
</dbReference>
<dbReference type="SUPFAM" id="SSF51294">
    <property type="entry name" value="Hedgehog/intein (Hint) domain"/>
    <property type="match status" value="1"/>
</dbReference>
<dbReference type="SUPFAM" id="SSF55608">
    <property type="entry name" value="Homing endonucleases"/>
    <property type="match status" value="2"/>
</dbReference>
<dbReference type="GO" id="GO:0004519">
    <property type="term" value="F:endonuclease activity"/>
    <property type="evidence" value="ECO:0007669"/>
    <property type="project" value="InterPro"/>
</dbReference>
<keyword evidence="2" id="KW-0846">Cobalamin</keyword>
<evidence type="ECO:0000256" key="1">
    <source>
        <dbReference type="ARBA" id="ARBA00001922"/>
    </source>
</evidence>
<proteinExistence type="predicted"/>
<comment type="cofactor">
    <cofactor evidence="1">
        <name>adenosylcob(III)alamin</name>
        <dbReference type="ChEBI" id="CHEBI:18408"/>
    </cofactor>
</comment>
<dbReference type="InterPro" id="IPR050862">
    <property type="entry name" value="RdRp_reductase_class-2"/>
</dbReference>